<gene>
    <name evidence="13" type="ORF">C1752_02757</name>
</gene>
<comment type="subcellular location">
    <subcellularLocation>
        <location evidence="1">Membrane</location>
        <topology evidence="1">Multi-pass membrane protein</topology>
    </subcellularLocation>
</comment>
<dbReference type="RefSeq" id="WP_110986460.1">
    <property type="nucleotide sequence ID" value="NZ_CAWNWM010000007.1"/>
</dbReference>
<feature type="domain" description="EF-hand" evidence="11">
    <location>
        <begin position="65"/>
        <end position="100"/>
    </location>
</feature>
<dbReference type="InterPro" id="IPR018247">
    <property type="entry name" value="EF_Hand_1_Ca_BS"/>
</dbReference>
<dbReference type="GO" id="GO:0042742">
    <property type="term" value="P:defense response to bacterium"/>
    <property type="evidence" value="ECO:0007669"/>
    <property type="project" value="UniProtKB-ARBA"/>
</dbReference>
<sequence>MNDFEILEQKFLDFAGADRKLSIDEFQEVFDFKNDFLCKRLFTIFDVDKTGGVNFREFVQGFNWAQEDEIRFAFRLHDINDDGYIDKNELAKFIGASLRETQFYLPTSQLQQLRDILLDKADTNEDGEISLPEFEALLGQSPRLQNVMSVSPAQWLQPSKTEPLSTTTKEEWLRRWHHLQNNWGKVLFVSSYIAVNVFLFFRAYTNPEYASGTSFLRLARGCGLALNFSGALVLVPIMRRWMTWLRKTKLNDYLPIDKHLAFHKLVGHTIFVLAVVHTVAHIGNLVSDNQDLRSFLSEGAGLTGVLLLLILLLMWITAQPFVREKGKFNLFYIAHFAYIPWLGLMIAHGPHFIKWVAVSLGAFLIEQIVRYRQRKRTTHITNAQILPSNVLALEIARPHDFSYKASDYLYVKCPGVASFEWHPFTISSAPEKEDSLCLHIRAVGSWTGTLYSQFRDWMPARKDDSAFPKIPVYLDGPYHSPSSHIYRSQHAVLIAGGIGVTPYASILQSILHQRQMEAKELNLEKVHFYWFNRDQSSFEWFLALLQKLEAEDTFNLFDINLYLTGMPKNINMQLVSLYTAMDLLHNEHKVDLVTGLKNQTHAGRPNWNEIFPQLKLQYPTEKVDVFYCGPRGLSRTLGQLCNAYGFSYRKENF</sequence>
<reference evidence="13 14" key="1">
    <citation type="journal article" date="2018" name="Sci. Rep.">
        <title>A novel species of the marine cyanobacterium Acaryochloris with a unique pigment content and lifestyle.</title>
        <authorList>
            <person name="Partensky F."/>
            <person name="Six C."/>
            <person name="Ratin M."/>
            <person name="Garczarek L."/>
            <person name="Vaulot D."/>
            <person name="Probert I."/>
            <person name="Calteau A."/>
            <person name="Gourvil P."/>
            <person name="Marie D."/>
            <person name="Grebert T."/>
            <person name="Bouchier C."/>
            <person name="Le Panse S."/>
            <person name="Gachenot M."/>
            <person name="Rodriguez F."/>
            <person name="Garrido J.L."/>
        </authorList>
    </citation>
    <scope>NUCLEOTIDE SEQUENCE [LARGE SCALE GENOMIC DNA]</scope>
    <source>
        <strain evidence="13 14">RCC1774</strain>
    </source>
</reference>
<keyword evidence="14" id="KW-1185">Reference proteome</keyword>
<keyword evidence="2" id="KW-0285">Flavoprotein</keyword>
<dbReference type="OrthoDB" id="9801223at2"/>
<evidence type="ECO:0000256" key="6">
    <source>
        <dbReference type="ARBA" id="ARBA00022857"/>
    </source>
</evidence>
<dbReference type="Pfam" id="PF08022">
    <property type="entry name" value="FAD_binding_8"/>
    <property type="match status" value="1"/>
</dbReference>
<dbReference type="InterPro" id="IPR013121">
    <property type="entry name" value="Fe_red_NAD-bd_6"/>
</dbReference>
<evidence type="ECO:0000259" key="12">
    <source>
        <dbReference type="PROSITE" id="PS51384"/>
    </source>
</evidence>
<evidence type="ECO:0000256" key="5">
    <source>
        <dbReference type="ARBA" id="ARBA00022827"/>
    </source>
</evidence>
<feature type="transmembrane region" description="Helical" evidence="10">
    <location>
        <begin position="262"/>
        <end position="283"/>
    </location>
</feature>
<keyword evidence="6" id="KW-0521">NADP</keyword>
<feature type="domain" description="EF-hand" evidence="11">
    <location>
        <begin position="108"/>
        <end position="144"/>
    </location>
</feature>
<dbReference type="Pfam" id="PF13499">
    <property type="entry name" value="EF-hand_7"/>
    <property type="match status" value="1"/>
</dbReference>
<dbReference type="GO" id="GO:0043020">
    <property type="term" value="C:NADPH oxidase complex"/>
    <property type="evidence" value="ECO:0007669"/>
    <property type="project" value="TreeGrafter"/>
</dbReference>
<dbReference type="PANTHER" id="PTHR11972:SF58">
    <property type="entry name" value="NADPH OXIDASE 5"/>
    <property type="match status" value="1"/>
</dbReference>
<dbReference type="Proteomes" id="UP000248857">
    <property type="component" value="Unassembled WGS sequence"/>
</dbReference>
<feature type="domain" description="FAD-binding FR-type" evidence="12">
    <location>
        <begin position="373"/>
        <end position="484"/>
    </location>
</feature>
<dbReference type="InterPro" id="IPR017927">
    <property type="entry name" value="FAD-bd_FR_type"/>
</dbReference>
<evidence type="ECO:0000256" key="3">
    <source>
        <dbReference type="ARBA" id="ARBA00022692"/>
    </source>
</evidence>
<evidence type="ECO:0000256" key="4">
    <source>
        <dbReference type="ARBA" id="ARBA00022723"/>
    </source>
</evidence>
<dbReference type="InterPro" id="IPR050369">
    <property type="entry name" value="RBOH/FRE"/>
</dbReference>
<dbReference type="AlphaFoldDB" id="A0A2W1JNB6"/>
<comment type="caution">
    <text evidence="13">The sequence shown here is derived from an EMBL/GenBank/DDBJ whole genome shotgun (WGS) entry which is preliminary data.</text>
</comment>
<dbReference type="SUPFAM" id="SSF63380">
    <property type="entry name" value="Riboflavin synthase domain-like"/>
    <property type="match status" value="1"/>
</dbReference>
<evidence type="ECO:0000256" key="7">
    <source>
        <dbReference type="ARBA" id="ARBA00022989"/>
    </source>
</evidence>
<dbReference type="PROSITE" id="PS00018">
    <property type="entry name" value="EF_HAND_1"/>
    <property type="match status" value="2"/>
</dbReference>
<protein>
    <submittedName>
        <fullName evidence="13">Uncharacterized protein</fullName>
    </submittedName>
</protein>
<keyword evidence="8" id="KW-0560">Oxidoreductase</keyword>
<dbReference type="InterPro" id="IPR002048">
    <property type="entry name" value="EF_hand_dom"/>
</dbReference>
<proteinExistence type="predicted"/>
<dbReference type="Pfam" id="PF01794">
    <property type="entry name" value="Ferric_reduct"/>
    <property type="match status" value="1"/>
</dbReference>
<dbReference type="FunFam" id="2.40.30.10:FF:000059">
    <property type="entry name" value="dual oxidase isoform X1"/>
    <property type="match status" value="1"/>
</dbReference>
<dbReference type="Gene3D" id="2.40.30.10">
    <property type="entry name" value="Translation factors"/>
    <property type="match status" value="1"/>
</dbReference>
<dbReference type="InterPro" id="IPR039261">
    <property type="entry name" value="FNR_nucleotide-bd"/>
</dbReference>
<dbReference type="InterPro" id="IPR011992">
    <property type="entry name" value="EF-hand-dom_pair"/>
</dbReference>
<dbReference type="PROSITE" id="PS50222">
    <property type="entry name" value="EF_HAND_2"/>
    <property type="match status" value="2"/>
</dbReference>
<feature type="transmembrane region" description="Helical" evidence="10">
    <location>
        <begin position="328"/>
        <end position="346"/>
    </location>
</feature>
<dbReference type="SUPFAM" id="SSF52343">
    <property type="entry name" value="Ferredoxin reductase-like, C-terminal NADP-linked domain"/>
    <property type="match status" value="1"/>
</dbReference>
<dbReference type="EMBL" id="PQWO01000007">
    <property type="protein sequence ID" value="PZD72935.1"/>
    <property type="molecule type" value="Genomic_DNA"/>
</dbReference>
<feature type="transmembrane region" description="Helical" evidence="10">
    <location>
        <begin position="183"/>
        <end position="204"/>
    </location>
</feature>
<evidence type="ECO:0000256" key="8">
    <source>
        <dbReference type="ARBA" id="ARBA00023002"/>
    </source>
</evidence>
<keyword evidence="3 10" id="KW-0812">Transmembrane</keyword>
<dbReference type="PROSITE" id="PS51384">
    <property type="entry name" value="FAD_FR"/>
    <property type="match status" value="1"/>
</dbReference>
<name>A0A2W1JNB6_9CYAN</name>
<organism evidence="13 14">
    <name type="scientific">Acaryochloris thomasi RCC1774</name>
    <dbReference type="NCBI Taxonomy" id="1764569"/>
    <lineage>
        <taxon>Bacteria</taxon>
        <taxon>Bacillati</taxon>
        <taxon>Cyanobacteriota</taxon>
        <taxon>Cyanophyceae</taxon>
        <taxon>Acaryochloridales</taxon>
        <taxon>Acaryochloridaceae</taxon>
        <taxon>Acaryochloris</taxon>
        <taxon>Acaryochloris thomasi</taxon>
    </lineage>
</organism>
<dbReference type="SFLD" id="SFLDG01168">
    <property type="entry name" value="Ferric_reductase_subgroup_(FRE"/>
    <property type="match status" value="1"/>
</dbReference>
<keyword evidence="9 10" id="KW-0472">Membrane</keyword>
<evidence type="ECO:0000259" key="11">
    <source>
        <dbReference type="PROSITE" id="PS50222"/>
    </source>
</evidence>
<dbReference type="SMART" id="SM00054">
    <property type="entry name" value="EFh"/>
    <property type="match status" value="3"/>
</dbReference>
<dbReference type="CDD" id="cd06186">
    <property type="entry name" value="NOX_Duox_like_FAD_NADP"/>
    <property type="match status" value="1"/>
</dbReference>
<dbReference type="InterPro" id="IPR013112">
    <property type="entry name" value="FAD-bd_8"/>
</dbReference>
<keyword evidence="5" id="KW-0274">FAD</keyword>
<dbReference type="SUPFAM" id="SSF47473">
    <property type="entry name" value="EF-hand"/>
    <property type="match status" value="1"/>
</dbReference>
<keyword evidence="7 10" id="KW-1133">Transmembrane helix</keyword>
<dbReference type="CDD" id="cd00051">
    <property type="entry name" value="EFh"/>
    <property type="match status" value="2"/>
</dbReference>
<evidence type="ECO:0000313" key="14">
    <source>
        <dbReference type="Proteomes" id="UP000248857"/>
    </source>
</evidence>
<evidence type="ECO:0000256" key="9">
    <source>
        <dbReference type="ARBA" id="ARBA00023136"/>
    </source>
</evidence>
<feature type="transmembrane region" description="Helical" evidence="10">
    <location>
        <begin position="224"/>
        <end position="242"/>
    </location>
</feature>
<dbReference type="SFLD" id="SFLDG01169">
    <property type="entry name" value="NADPH_oxidase_subgroup_(NOX)"/>
    <property type="match status" value="1"/>
</dbReference>
<dbReference type="InterPro" id="IPR017938">
    <property type="entry name" value="Riboflavin_synthase-like_b-brl"/>
</dbReference>
<keyword evidence="4" id="KW-0479">Metal-binding</keyword>
<dbReference type="PANTHER" id="PTHR11972">
    <property type="entry name" value="NADPH OXIDASE"/>
    <property type="match status" value="1"/>
</dbReference>
<evidence type="ECO:0000256" key="1">
    <source>
        <dbReference type="ARBA" id="ARBA00004141"/>
    </source>
</evidence>
<evidence type="ECO:0000313" key="13">
    <source>
        <dbReference type="EMBL" id="PZD72935.1"/>
    </source>
</evidence>
<dbReference type="GO" id="GO:0005509">
    <property type="term" value="F:calcium ion binding"/>
    <property type="evidence" value="ECO:0007669"/>
    <property type="project" value="InterPro"/>
</dbReference>
<dbReference type="GO" id="GO:0009653">
    <property type="term" value="P:anatomical structure morphogenesis"/>
    <property type="evidence" value="ECO:0007669"/>
    <property type="project" value="UniProtKB-ARBA"/>
</dbReference>
<accession>A0A2W1JNB6</accession>
<dbReference type="Gene3D" id="3.40.50.80">
    <property type="entry name" value="Nucleotide-binding domain of ferredoxin-NADP reductase (FNR) module"/>
    <property type="match status" value="1"/>
</dbReference>
<dbReference type="GO" id="GO:0042554">
    <property type="term" value="P:superoxide anion generation"/>
    <property type="evidence" value="ECO:0007669"/>
    <property type="project" value="TreeGrafter"/>
</dbReference>
<dbReference type="Pfam" id="PF08030">
    <property type="entry name" value="NAD_binding_6"/>
    <property type="match status" value="1"/>
</dbReference>
<dbReference type="SFLD" id="SFLDS00052">
    <property type="entry name" value="Ferric_Reductase_Domain"/>
    <property type="match status" value="1"/>
</dbReference>
<dbReference type="Gene3D" id="1.10.238.10">
    <property type="entry name" value="EF-hand"/>
    <property type="match status" value="1"/>
</dbReference>
<dbReference type="GO" id="GO:0016175">
    <property type="term" value="F:superoxide-generating NAD(P)H oxidase activity"/>
    <property type="evidence" value="ECO:0007669"/>
    <property type="project" value="TreeGrafter"/>
</dbReference>
<evidence type="ECO:0000256" key="10">
    <source>
        <dbReference type="SAM" id="Phobius"/>
    </source>
</evidence>
<dbReference type="InterPro" id="IPR013130">
    <property type="entry name" value="Fe3_Rdtase_TM_dom"/>
</dbReference>
<evidence type="ECO:0000256" key="2">
    <source>
        <dbReference type="ARBA" id="ARBA00022630"/>
    </source>
</evidence>
<feature type="transmembrane region" description="Helical" evidence="10">
    <location>
        <begin position="295"/>
        <end position="316"/>
    </location>
</feature>